<evidence type="ECO:0000313" key="2">
    <source>
        <dbReference type="Proteomes" id="UP001050975"/>
    </source>
</evidence>
<organism evidence="1 2">
    <name type="scientific">Microseira wollei NIES-4236</name>
    <dbReference type="NCBI Taxonomy" id="2530354"/>
    <lineage>
        <taxon>Bacteria</taxon>
        <taxon>Bacillati</taxon>
        <taxon>Cyanobacteriota</taxon>
        <taxon>Cyanophyceae</taxon>
        <taxon>Oscillatoriophycideae</taxon>
        <taxon>Aerosakkonematales</taxon>
        <taxon>Aerosakkonemataceae</taxon>
        <taxon>Microseira</taxon>
    </lineage>
</organism>
<evidence type="ECO:0008006" key="3">
    <source>
        <dbReference type="Google" id="ProtNLM"/>
    </source>
</evidence>
<dbReference type="EMBL" id="BLAY01000458">
    <property type="protein sequence ID" value="GET44624.1"/>
    <property type="molecule type" value="Genomic_DNA"/>
</dbReference>
<evidence type="ECO:0000313" key="1">
    <source>
        <dbReference type="EMBL" id="GET44624.1"/>
    </source>
</evidence>
<comment type="caution">
    <text evidence="1">The sequence shown here is derived from an EMBL/GenBank/DDBJ whole genome shotgun (WGS) entry which is preliminary data.</text>
</comment>
<protein>
    <recommendedName>
        <fullName evidence="3">ISKra4 family transposase</fullName>
    </recommendedName>
</protein>
<keyword evidence="2" id="KW-1185">Reference proteome</keyword>
<accession>A0AAV3XTH3</accession>
<reference evidence="1" key="1">
    <citation type="submission" date="2019-10" db="EMBL/GenBank/DDBJ databases">
        <title>Draft genome sequece of Microseira wollei NIES-4236.</title>
        <authorList>
            <person name="Yamaguchi H."/>
            <person name="Suzuki S."/>
            <person name="Kawachi M."/>
        </authorList>
    </citation>
    <scope>NUCLEOTIDE SEQUENCE</scope>
    <source>
        <strain evidence="1">NIES-4236</strain>
    </source>
</reference>
<gene>
    <name evidence="1" type="ORF">MiSe_94550</name>
</gene>
<sequence length="164" mass="18872">MGENESLIDWVNQQQLGEPLTCLGDGHPGIWKIIRQFNCPGERREILDWFHLIENLYKVGGSLKRLKAASTFLWQGKVDETLDLISPLKAKQAQNFCQYLETHRHRIVNYEYDQAEGICSIGSGAVESTIKQIDRRLKISGSQWDEYNVPQVLKHRCAYLNAQL</sequence>
<proteinExistence type="predicted"/>
<name>A0AAV3XTH3_9CYAN</name>
<dbReference type="AlphaFoldDB" id="A0AAV3XTH3"/>
<dbReference type="Proteomes" id="UP001050975">
    <property type="component" value="Unassembled WGS sequence"/>
</dbReference>